<dbReference type="PANTHER" id="PTHR28629:SF4">
    <property type="entry name" value="TRIOKINASE_FMN CYCLASE"/>
    <property type="match status" value="1"/>
</dbReference>
<proteinExistence type="predicted"/>
<evidence type="ECO:0000259" key="1">
    <source>
        <dbReference type="PROSITE" id="PS51481"/>
    </source>
</evidence>
<sequence>MIVLNKLRNRHVLIDNTEDIIKKELLGIIKTRPNYYELVDDEYGFGLMLKNLNQDKVGVIASGGGGLGRLFPAVVHENLADAVSAGEMDTAPNYFTIYNLAKKINTGKGVILLTNNYSGDVMNNEMAQEMLEADGIPATICKVTDNFFSSKEKSKRSGLSGILTLIKIAQAAAKKGLDLKEVTRIVENANQKLISVTVMASEEGVLMYGKGLADEPAKFTSDFSGENDLIKELSNFVIEQIKEDSTNKISIQLNTMKYTSYIEGNVLLNGITDYFSNEGFDVVLANVGGYYDMFNYPGVILTVLSVDEQTLEFIKPVTNYDYTI</sequence>
<dbReference type="EMBL" id="NYPG01000002">
    <property type="protein sequence ID" value="PDK41874.1"/>
    <property type="molecule type" value="Genomic_DNA"/>
</dbReference>
<dbReference type="InterPro" id="IPR050861">
    <property type="entry name" value="Dihydroxyacetone_Kinase"/>
</dbReference>
<dbReference type="SUPFAM" id="SSF82549">
    <property type="entry name" value="DAK1/DegV-like"/>
    <property type="match status" value="1"/>
</dbReference>
<reference evidence="2 3" key="1">
    <citation type="submission" date="2017-09" db="EMBL/GenBank/DDBJ databases">
        <title>Draft Genomes of 144 Listeria Monocytogenes isolates from foods.</title>
        <authorList>
            <person name="Wu C.H."/>
            <person name="Ng J."/>
            <person name="Kiang D."/>
            <person name="Chen C.-Y."/>
            <person name="Frink S."/>
            <person name="Lafrades M."/>
            <person name="Morales C."/>
            <person name="Park P."/>
            <person name="Zwick M."/>
        </authorList>
    </citation>
    <scope>NUCLEOTIDE SEQUENCE [LARGE SCALE GENOMIC DNA]</scope>
    <source>
        <strain evidence="2 3">CDPHFDLB-F14M01633.75-2</strain>
    </source>
</reference>
<dbReference type="PANTHER" id="PTHR28629">
    <property type="entry name" value="TRIOKINASE/FMN CYCLASE"/>
    <property type="match status" value="1"/>
</dbReference>
<evidence type="ECO:0000313" key="2">
    <source>
        <dbReference type="EMBL" id="PDK41874.1"/>
    </source>
</evidence>
<dbReference type="Pfam" id="PF02733">
    <property type="entry name" value="Dak1"/>
    <property type="match status" value="1"/>
</dbReference>
<comment type="caution">
    <text evidence="2">The sequence shown here is derived from an EMBL/GenBank/DDBJ whole genome shotgun (WGS) entry which is preliminary data.</text>
</comment>
<dbReference type="Gene3D" id="3.40.50.10440">
    <property type="entry name" value="Dihydroxyacetone kinase, domain 1"/>
    <property type="match status" value="1"/>
</dbReference>
<dbReference type="Proteomes" id="UP000219632">
    <property type="component" value="Unassembled WGS sequence"/>
</dbReference>
<organism evidence="2 3">
    <name type="scientific">Listeria welshimeri</name>
    <dbReference type="NCBI Taxonomy" id="1643"/>
    <lineage>
        <taxon>Bacteria</taxon>
        <taxon>Bacillati</taxon>
        <taxon>Bacillota</taxon>
        <taxon>Bacilli</taxon>
        <taxon>Bacillales</taxon>
        <taxon>Listeriaceae</taxon>
        <taxon>Listeria</taxon>
    </lineage>
</organism>
<accession>A0ABX4IF58</accession>
<dbReference type="InterPro" id="IPR004006">
    <property type="entry name" value="DhaK_dom"/>
</dbReference>
<dbReference type="PROSITE" id="PS51481">
    <property type="entry name" value="DHAK"/>
    <property type="match status" value="1"/>
</dbReference>
<keyword evidence="3" id="KW-1185">Reference proteome</keyword>
<name>A0ABX4IF58_LISWE</name>
<evidence type="ECO:0000313" key="3">
    <source>
        <dbReference type="Proteomes" id="UP000219632"/>
    </source>
</evidence>
<gene>
    <name evidence="2" type="ORF">AFZ32_03845</name>
</gene>
<feature type="domain" description="DhaK" evidence="1">
    <location>
        <begin position="16"/>
        <end position="324"/>
    </location>
</feature>
<protein>
    <recommendedName>
        <fullName evidence="1">DhaK domain-containing protein</fullName>
    </recommendedName>
</protein>